<dbReference type="RefSeq" id="XP_008030671.1">
    <property type="nucleotide sequence ID" value="XM_008032480.1"/>
</dbReference>
<feature type="region of interest" description="Disordered" evidence="1">
    <location>
        <begin position="259"/>
        <end position="324"/>
    </location>
</feature>
<dbReference type="AlphaFoldDB" id="R0I7M8"/>
<feature type="transmembrane region" description="Helical" evidence="2">
    <location>
        <begin position="148"/>
        <end position="173"/>
    </location>
</feature>
<proteinExistence type="predicted"/>
<dbReference type="GeneID" id="19403998"/>
<evidence type="ECO:0000256" key="2">
    <source>
        <dbReference type="SAM" id="Phobius"/>
    </source>
</evidence>
<feature type="region of interest" description="Disordered" evidence="1">
    <location>
        <begin position="182"/>
        <end position="201"/>
    </location>
</feature>
<dbReference type="EMBL" id="KB908866">
    <property type="protein sequence ID" value="EOA81461.1"/>
    <property type="molecule type" value="Genomic_DNA"/>
</dbReference>
<gene>
    <name evidence="3" type="ORF">SETTUDRAFT_35296</name>
</gene>
<name>R0I7M8_EXST2</name>
<reference evidence="3 4" key="1">
    <citation type="journal article" date="2012" name="PLoS Pathog.">
        <title>Diverse lifestyles and strategies of plant pathogenesis encoded in the genomes of eighteen Dothideomycetes fungi.</title>
        <authorList>
            <person name="Ohm R.A."/>
            <person name="Feau N."/>
            <person name="Henrissat B."/>
            <person name="Schoch C.L."/>
            <person name="Horwitz B.A."/>
            <person name="Barry K.W."/>
            <person name="Condon B.J."/>
            <person name="Copeland A.C."/>
            <person name="Dhillon B."/>
            <person name="Glaser F."/>
            <person name="Hesse C.N."/>
            <person name="Kosti I."/>
            <person name="LaButti K."/>
            <person name="Lindquist E.A."/>
            <person name="Lucas S."/>
            <person name="Salamov A.A."/>
            <person name="Bradshaw R.E."/>
            <person name="Ciuffetti L."/>
            <person name="Hamelin R.C."/>
            <person name="Kema G.H.J."/>
            <person name="Lawrence C."/>
            <person name="Scott J.A."/>
            <person name="Spatafora J.W."/>
            <person name="Turgeon B.G."/>
            <person name="de Wit P.J.G.M."/>
            <person name="Zhong S."/>
            <person name="Goodwin S.B."/>
            <person name="Grigoriev I.V."/>
        </authorList>
    </citation>
    <scope>NUCLEOTIDE SEQUENCE [LARGE SCALE GENOMIC DNA]</scope>
    <source>
        <strain evidence="4">28A</strain>
    </source>
</reference>
<sequence length="324" mass="34155">MAEANLTARQDFAPSCPAGGTWWACGYGTYFVGCCARDPCEITCAQRNLYPGAFKPSAYGTFPDATCGTGSKFWTCTAGGTFWGCCKTNACAQSGCPDGDLEPAILNRDDQRSAYHATGASTSSSTPTNSIAPSPATHSKHPDNGVPVAAIAGGAAGGAFALASIVGLMIWCLCIRRRNKAKRADHDETSQAGFPGTHVRNKSADDAYFSATPQNGTYTAAHHFAPAPAPPQELAPTSPSTTPKTPAQFRVHKSMYGHVRGPSELRGDEAASELETGVGRGHAKKGEKRGQVQMEMEMQEVKRKQEQEASSLSSGVWREAEADG</sequence>
<evidence type="ECO:0000256" key="1">
    <source>
        <dbReference type="SAM" id="MobiDB-lite"/>
    </source>
</evidence>
<feature type="region of interest" description="Disordered" evidence="1">
    <location>
        <begin position="220"/>
        <end position="246"/>
    </location>
</feature>
<keyword evidence="2" id="KW-0472">Membrane</keyword>
<reference evidence="3 4" key="2">
    <citation type="journal article" date="2013" name="PLoS Genet.">
        <title>Comparative genome structure, secondary metabolite, and effector coding capacity across Cochliobolus pathogens.</title>
        <authorList>
            <person name="Condon B.J."/>
            <person name="Leng Y."/>
            <person name="Wu D."/>
            <person name="Bushley K.E."/>
            <person name="Ohm R.A."/>
            <person name="Otillar R."/>
            <person name="Martin J."/>
            <person name="Schackwitz W."/>
            <person name="Grimwood J."/>
            <person name="MohdZainudin N."/>
            <person name="Xue C."/>
            <person name="Wang R."/>
            <person name="Manning V.A."/>
            <person name="Dhillon B."/>
            <person name="Tu Z.J."/>
            <person name="Steffenson B.J."/>
            <person name="Salamov A."/>
            <person name="Sun H."/>
            <person name="Lowry S."/>
            <person name="LaButti K."/>
            <person name="Han J."/>
            <person name="Copeland A."/>
            <person name="Lindquist E."/>
            <person name="Barry K."/>
            <person name="Schmutz J."/>
            <person name="Baker S.E."/>
            <person name="Ciuffetti L.M."/>
            <person name="Grigoriev I.V."/>
            <person name="Zhong S."/>
            <person name="Turgeon B.G."/>
        </authorList>
    </citation>
    <scope>NUCLEOTIDE SEQUENCE [LARGE SCALE GENOMIC DNA]</scope>
    <source>
        <strain evidence="4">28A</strain>
    </source>
</reference>
<protein>
    <submittedName>
        <fullName evidence="3">Uncharacterized protein</fullName>
    </submittedName>
</protein>
<accession>R0I7M8</accession>
<dbReference type="STRING" id="671987.R0I7M8"/>
<dbReference type="eggNOG" id="ENOG502SDAI">
    <property type="taxonomic scope" value="Eukaryota"/>
</dbReference>
<organism evidence="3 4">
    <name type="scientific">Exserohilum turcicum (strain 28A)</name>
    <name type="common">Northern leaf blight fungus</name>
    <name type="synonym">Setosphaeria turcica</name>
    <dbReference type="NCBI Taxonomy" id="671987"/>
    <lineage>
        <taxon>Eukaryota</taxon>
        <taxon>Fungi</taxon>
        <taxon>Dikarya</taxon>
        <taxon>Ascomycota</taxon>
        <taxon>Pezizomycotina</taxon>
        <taxon>Dothideomycetes</taxon>
        <taxon>Pleosporomycetidae</taxon>
        <taxon>Pleosporales</taxon>
        <taxon>Pleosporineae</taxon>
        <taxon>Pleosporaceae</taxon>
        <taxon>Exserohilum</taxon>
    </lineage>
</organism>
<feature type="region of interest" description="Disordered" evidence="1">
    <location>
        <begin position="116"/>
        <end position="142"/>
    </location>
</feature>
<feature type="compositionally biased region" description="Low complexity" evidence="1">
    <location>
        <begin position="116"/>
        <end position="137"/>
    </location>
</feature>
<evidence type="ECO:0000313" key="3">
    <source>
        <dbReference type="EMBL" id="EOA81461.1"/>
    </source>
</evidence>
<keyword evidence="2" id="KW-1133">Transmembrane helix</keyword>
<dbReference type="OrthoDB" id="3692311at2759"/>
<evidence type="ECO:0000313" key="4">
    <source>
        <dbReference type="Proteomes" id="UP000016935"/>
    </source>
</evidence>
<keyword evidence="4" id="KW-1185">Reference proteome</keyword>
<feature type="compositionally biased region" description="Low complexity" evidence="1">
    <location>
        <begin position="236"/>
        <end position="246"/>
    </location>
</feature>
<keyword evidence="2" id="KW-0812">Transmembrane</keyword>
<dbReference type="Proteomes" id="UP000016935">
    <property type="component" value="Unassembled WGS sequence"/>
</dbReference>
<dbReference type="HOGENOM" id="CLU_927448_0_0_1"/>